<evidence type="ECO:0000313" key="2">
    <source>
        <dbReference type="EMBL" id="CAA9228923.1"/>
    </source>
</evidence>
<feature type="non-terminal residue" evidence="2">
    <location>
        <position position="698"/>
    </location>
</feature>
<reference evidence="2" key="1">
    <citation type="submission" date="2020-02" db="EMBL/GenBank/DDBJ databases">
        <authorList>
            <person name="Meier V. D."/>
        </authorList>
    </citation>
    <scope>NUCLEOTIDE SEQUENCE</scope>
    <source>
        <strain evidence="2">AVDCRST_MAG20</strain>
    </source>
</reference>
<feature type="compositionally biased region" description="Basic and acidic residues" evidence="1">
    <location>
        <begin position="397"/>
        <end position="406"/>
    </location>
</feature>
<feature type="compositionally biased region" description="Basic residues" evidence="1">
    <location>
        <begin position="556"/>
        <end position="565"/>
    </location>
</feature>
<sequence>EHARPAGGRPRRRRRPRHDVEPPTTGRARRRTAGPRRQGRQPLGPRRRGRRRVGRGLVLHQGPGHPAASRCGADRPARPAHGVPELAARRPGDQPGHAGDQRDRRLLPGLRRLAAAAGGQAQLPAPGPRDRLARGDGAGDVRRSGHRQLADRAPGRRLVPLLRRPRLLGGLARPPHRHRHRGGDGGRHRHAARGAGGHARRREPGDHGVPGLHADDADVRLPAPHRAVLRHRHERRRRRDPDLRPATDRAHRGLRHPRGARQHHRGHRLGRADLLAAAAQGAGADGAQDDHRGPQPDHAGRSLDGDARGLRRRAGPRPARAGRPAHQRRRRRLRAGRAHRGDGRDARPHHDGGQRAGREGGAGGRRQPRGAPDHAGGGRRGRAGRRLPLPQLRHARRVPDVHDRRPGRLGGQRRGRLVHRHLRRRHRRHQGRRDQRLPEPRAVPAGRVAVVRLLRGDRRARLRVRRDARPRLGGGLPVRHPLPGPVARRDDHPQHDAGRHRAGDGAGARPGRVDGAGPPGRPRHPAPPGRGADDPAVRLPDPGAGAVRPVPLHRDRGGHRVRRTGGHQAGGGRGQGRVPDDRRGRALDRSDHVAGDHQGAAADGQGIAGAGDQPGPALRALDDSDRWSRRRRGARVRRRLRLLAQRGVGQGGGCRPDHRAARRDARPDHPRRGRPPSRRRRGPAPGLQRPAAHRTTHV</sequence>
<feature type="compositionally biased region" description="Low complexity" evidence="1">
    <location>
        <begin position="107"/>
        <end position="124"/>
    </location>
</feature>
<feature type="compositionally biased region" description="Basic residues" evidence="1">
    <location>
        <begin position="323"/>
        <end position="338"/>
    </location>
</feature>
<feature type="compositionally biased region" description="Basic and acidic residues" evidence="1">
    <location>
        <begin position="288"/>
        <end position="309"/>
    </location>
</feature>
<feature type="compositionally biased region" description="Low complexity" evidence="1">
    <location>
        <begin position="156"/>
        <end position="173"/>
    </location>
</feature>
<accession>A0A6J4HN48</accession>
<feature type="compositionally biased region" description="Basic and acidic residues" evidence="1">
    <location>
        <begin position="239"/>
        <end position="251"/>
    </location>
</feature>
<feature type="compositionally biased region" description="Basic residues" evidence="1">
    <location>
        <begin position="174"/>
        <end position="192"/>
    </location>
</feature>
<feature type="compositionally biased region" description="Basic residues" evidence="1">
    <location>
        <begin position="407"/>
        <end position="431"/>
    </location>
</feature>
<feature type="compositionally biased region" description="Basic residues" evidence="1">
    <location>
        <begin position="252"/>
        <end position="269"/>
    </location>
</feature>
<dbReference type="AlphaFoldDB" id="A0A6J4HN48"/>
<feature type="compositionally biased region" description="Basic and acidic residues" evidence="1">
    <location>
        <begin position="128"/>
        <end position="154"/>
    </location>
</feature>
<feature type="compositionally biased region" description="Basic residues" evidence="1">
    <location>
        <begin position="671"/>
        <end position="682"/>
    </location>
</feature>
<dbReference type="EMBL" id="CADCSY010000045">
    <property type="protein sequence ID" value="CAA9228923.1"/>
    <property type="molecule type" value="Genomic_DNA"/>
</dbReference>
<evidence type="ECO:0000256" key="1">
    <source>
        <dbReference type="SAM" id="MobiDB-lite"/>
    </source>
</evidence>
<feature type="compositionally biased region" description="Basic residues" evidence="1">
    <location>
        <begin position="27"/>
        <end position="54"/>
    </location>
</feature>
<feature type="compositionally biased region" description="Basic residues" evidence="1">
    <location>
        <begin position="227"/>
        <end position="238"/>
    </location>
</feature>
<feature type="compositionally biased region" description="Low complexity" evidence="1">
    <location>
        <begin position="507"/>
        <end position="516"/>
    </location>
</feature>
<proteinExistence type="predicted"/>
<feature type="region of interest" description="Disordered" evidence="1">
    <location>
        <begin position="1"/>
        <end position="443"/>
    </location>
</feature>
<feature type="compositionally biased region" description="Basic and acidic residues" evidence="1">
    <location>
        <begin position="487"/>
        <end position="503"/>
    </location>
</feature>
<feature type="compositionally biased region" description="Basic and acidic residues" evidence="1">
    <location>
        <begin position="655"/>
        <end position="670"/>
    </location>
</feature>
<feature type="compositionally biased region" description="Basic and acidic residues" evidence="1">
    <location>
        <begin position="578"/>
        <end position="595"/>
    </location>
</feature>
<feature type="compositionally biased region" description="Basic residues" evidence="1">
    <location>
        <begin position="628"/>
        <end position="641"/>
    </location>
</feature>
<gene>
    <name evidence="2" type="ORF">AVDCRST_MAG20-1012</name>
</gene>
<feature type="compositionally biased region" description="Low complexity" evidence="1">
    <location>
        <begin position="596"/>
        <end position="617"/>
    </location>
</feature>
<feature type="compositionally biased region" description="Low complexity" evidence="1">
    <location>
        <begin position="272"/>
        <end position="286"/>
    </location>
</feature>
<name>A0A6J4HN48_9ACTN</name>
<feature type="compositionally biased region" description="Basic residues" evidence="1">
    <location>
        <begin position="1"/>
        <end position="17"/>
    </location>
</feature>
<feature type="region of interest" description="Disordered" evidence="1">
    <location>
        <begin position="465"/>
        <end position="698"/>
    </location>
</feature>
<organism evidence="2">
    <name type="scientific">uncultured Acidimicrobiales bacterium</name>
    <dbReference type="NCBI Taxonomy" id="310071"/>
    <lineage>
        <taxon>Bacteria</taxon>
        <taxon>Bacillati</taxon>
        <taxon>Actinomycetota</taxon>
        <taxon>Acidimicrobiia</taxon>
        <taxon>Acidimicrobiales</taxon>
        <taxon>environmental samples</taxon>
    </lineage>
</organism>
<feature type="non-terminal residue" evidence="2">
    <location>
        <position position="1"/>
    </location>
</feature>
<feature type="compositionally biased region" description="Basic and acidic residues" evidence="1">
    <location>
        <begin position="339"/>
        <end position="358"/>
    </location>
</feature>
<protein>
    <submittedName>
        <fullName evidence="2">Uncharacterized protein</fullName>
    </submittedName>
</protein>